<sequence length="369" mass="43034">MRFGKKRRKLDLKVTTNDVPFGRPKHHQLGSQDLSFEDQELTQTYNHRKMQPGGTQSSVKETGSLKRISSSKIARAAELITRYHIEATGANWNIWRPVWHFILKYEKDTPAIFELFANYFAQKDDFYSHRIPASWRNLDNYKRGMFIELNSIHRKHRFETFYRNVSLSSLFSDLQRLKFENLVVLSLQGLDLTKRNLCLNVLSSMRYLNVSQANVNDQMLKSWSISMKSGNLKNLRCLILNYNNLENLDCILDSPLQYFESDMVVEDPHWKVSTDAKLSVLPDGLKLRQIMGEDYCNSRIIMDCKVSSTECGESPEQLWKSRFQSSNTSGRIFQYIRIADSKPAIPPKRTKPRPKARTKKLDVKTFFDI</sequence>
<gene>
    <name evidence="1" type="ORF">OGATHE_003282</name>
</gene>
<dbReference type="AlphaFoldDB" id="A0A9P8P420"/>
<dbReference type="PROSITE" id="PS51450">
    <property type="entry name" value="LRR"/>
    <property type="match status" value="1"/>
</dbReference>
<evidence type="ECO:0000313" key="2">
    <source>
        <dbReference type="Proteomes" id="UP000788993"/>
    </source>
</evidence>
<dbReference type="EMBL" id="JAEUBD010001178">
    <property type="protein sequence ID" value="KAH3664467.1"/>
    <property type="molecule type" value="Genomic_DNA"/>
</dbReference>
<keyword evidence="2" id="KW-1185">Reference proteome</keyword>
<dbReference type="Gene3D" id="3.80.10.10">
    <property type="entry name" value="Ribonuclease Inhibitor"/>
    <property type="match status" value="1"/>
</dbReference>
<evidence type="ECO:0000313" key="1">
    <source>
        <dbReference type="EMBL" id="KAH3664467.1"/>
    </source>
</evidence>
<accession>A0A9P8P420</accession>
<comment type="caution">
    <text evidence="1">The sequence shown here is derived from an EMBL/GenBank/DDBJ whole genome shotgun (WGS) entry which is preliminary data.</text>
</comment>
<dbReference type="Proteomes" id="UP000788993">
    <property type="component" value="Unassembled WGS sequence"/>
</dbReference>
<dbReference type="InterPro" id="IPR001611">
    <property type="entry name" value="Leu-rich_rpt"/>
</dbReference>
<reference evidence="1" key="2">
    <citation type="submission" date="2021-01" db="EMBL/GenBank/DDBJ databases">
        <authorList>
            <person name="Schikora-Tamarit M.A."/>
        </authorList>
    </citation>
    <scope>NUCLEOTIDE SEQUENCE</scope>
    <source>
        <strain evidence="1">NCAIM Y.01608</strain>
    </source>
</reference>
<dbReference type="InterPro" id="IPR032675">
    <property type="entry name" value="LRR_dom_sf"/>
</dbReference>
<dbReference type="SUPFAM" id="SSF52058">
    <property type="entry name" value="L domain-like"/>
    <property type="match status" value="1"/>
</dbReference>
<protein>
    <submittedName>
        <fullName evidence="1">Uncharacterized protein</fullName>
    </submittedName>
</protein>
<organism evidence="1 2">
    <name type="scientific">Ogataea polymorpha</name>
    <dbReference type="NCBI Taxonomy" id="460523"/>
    <lineage>
        <taxon>Eukaryota</taxon>
        <taxon>Fungi</taxon>
        <taxon>Dikarya</taxon>
        <taxon>Ascomycota</taxon>
        <taxon>Saccharomycotina</taxon>
        <taxon>Pichiomycetes</taxon>
        <taxon>Pichiales</taxon>
        <taxon>Pichiaceae</taxon>
        <taxon>Ogataea</taxon>
    </lineage>
</organism>
<name>A0A9P8P420_9ASCO</name>
<proteinExistence type="predicted"/>
<reference evidence="1" key="1">
    <citation type="journal article" date="2021" name="Open Biol.">
        <title>Shared evolutionary footprints suggest mitochondrial oxidative damage underlies multiple complex I losses in fungi.</title>
        <authorList>
            <person name="Schikora-Tamarit M.A."/>
            <person name="Marcet-Houben M."/>
            <person name="Nosek J."/>
            <person name="Gabaldon T."/>
        </authorList>
    </citation>
    <scope>NUCLEOTIDE SEQUENCE</scope>
    <source>
        <strain evidence="1">NCAIM Y.01608</strain>
    </source>
</reference>